<dbReference type="InterPro" id="IPR017441">
    <property type="entry name" value="Protein_kinase_ATP_BS"/>
</dbReference>
<dbReference type="InterPro" id="IPR011009">
    <property type="entry name" value="Kinase-like_dom_sf"/>
</dbReference>
<dbReference type="PROSITE" id="PS00107">
    <property type="entry name" value="PROTEIN_KINASE_ATP"/>
    <property type="match status" value="1"/>
</dbReference>
<sequence>MLIGKRISGRYKILKVIGGGGMANVYLARDMILDRDVAMKVLRLDFANDDEFIKRFRREAQSATSLAHPNVVSIYDVGEEDGIYYIVMEYVEGRTLKQYIQQFAPVHPREALNIMIQIVTAIDHAHDNQIVHRDIKPHNILIDPHGNVKVTDFGIAIALSATTITQTNSVMGTVHYLSPEQARGGLANKKSDIYSLGIVMFELLTGRLPFDGESAISIALKHLQSDTPSPKRWNPDISQSVENIILKATAKDSFHRYNSATEMEEDIRTAFDVKRLNEPKFAIPEDDEATKAIPIITNEDINSGPVGDTLVRSTNKNKNGHQESSGPIDDKQAKKKQKKSKKKKNKFAIFIITTFILLIVAGVAAFFIVPPLLLPSDIEVPDVAGETSDDAEEILKENGFIIDEKNEIASDEVEEGNVVRTDPKAGSMAKEGSSIDIFESIGKEKVELDDYVDKDIDRVRQLLERDGFIYIEVATAFDDTEPGTILEQTPEVGEEVIPSEDRIEFLVSAGPKLEKVEDLKGKTEADVQSYVKEKGFTLTEEEAYSKDVPIGQVISFEPNAGTEVNPKETTLEVLYSLGPEPAQNKTVSKVIEVPYEPDEEGQEQQVTIQVADFERTFSDPYDSFSIKEATTRIIEFIIEPEKEAYYQIIIDDRVVKSEKIPYPE</sequence>
<comment type="catalytic activity">
    <reaction evidence="7">
        <text>L-threonyl-[protein] + ATP = O-phospho-L-threonyl-[protein] + ADP + H(+)</text>
        <dbReference type="Rhea" id="RHEA:46608"/>
        <dbReference type="Rhea" id="RHEA-COMP:11060"/>
        <dbReference type="Rhea" id="RHEA-COMP:11605"/>
        <dbReference type="ChEBI" id="CHEBI:15378"/>
        <dbReference type="ChEBI" id="CHEBI:30013"/>
        <dbReference type="ChEBI" id="CHEBI:30616"/>
        <dbReference type="ChEBI" id="CHEBI:61977"/>
        <dbReference type="ChEBI" id="CHEBI:456216"/>
        <dbReference type="EC" id="2.7.11.1"/>
    </reaction>
</comment>
<feature type="transmembrane region" description="Helical" evidence="11">
    <location>
        <begin position="347"/>
        <end position="369"/>
    </location>
</feature>
<evidence type="ECO:0000256" key="5">
    <source>
        <dbReference type="ARBA" id="ARBA00022777"/>
    </source>
</evidence>
<feature type="compositionally biased region" description="Polar residues" evidence="10">
    <location>
        <begin position="311"/>
        <end position="325"/>
    </location>
</feature>
<keyword evidence="11" id="KW-1133">Transmembrane helix</keyword>
<dbReference type="SMART" id="SM00220">
    <property type="entry name" value="S_TKc"/>
    <property type="match status" value="1"/>
</dbReference>
<dbReference type="PROSITE" id="PS00108">
    <property type="entry name" value="PROTEIN_KINASE_ST"/>
    <property type="match status" value="1"/>
</dbReference>
<dbReference type="RefSeq" id="WP_378932073.1">
    <property type="nucleotide sequence ID" value="NZ_JBHLVO010000004.1"/>
</dbReference>
<dbReference type="InterPro" id="IPR008271">
    <property type="entry name" value="Ser/Thr_kinase_AS"/>
</dbReference>
<evidence type="ECO:0000256" key="9">
    <source>
        <dbReference type="PROSITE-ProRule" id="PRU10141"/>
    </source>
</evidence>
<evidence type="ECO:0000256" key="8">
    <source>
        <dbReference type="ARBA" id="ARBA00048679"/>
    </source>
</evidence>
<keyword evidence="6 9" id="KW-0067">ATP-binding</keyword>
<evidence type="ECO:0000256" key="2">
    <source>
        <dbReference type="ARBA" id="ARBA00022527"/>
    </source>
</evidence>
<dbReference type="Pfam" id="PF03793">
    <property type="entry name" value="PASTA"/>
    <property type="match status" value="3"/>
</dbReference>
<dbReference type="PANTHER" id="PTHR43289">
    <property type="entry name" value="MITOGEN-ACTIVATED PROTEIN KINASE KINASE KINASE 20-RELATED"/>
    <property type="match status" value="1"/>
</dbReference>
<feature type="binding site" evidence="9">
    <location>
        <position position="40"/>
    </location>
    <ligand>
        <name>ATP</name>
        <dbReference type="ChEBI" id="CHEBI:30616"/>
    </ligand>
</feature>
<dbReference type="Gene3D" id="3.30.10.20">
    <property type="match status" value="3"/>
</dbReference>
<feature type="domain" description="PASTA" evidence="13">
    <location>
        <begin position="510"/>
        <end position="577"/>
    </location>
</feature>
<evidence type="ECO:0000313" key="15">
    <source>
        <dbReference type="Proteomes" id="UP001589854"/>
    </source>
</evidence>
<proteinExistence type="predicted"/>
<evidence type="ECO:0000256" key="1">
    <source>
        <dbReference type="ARBA" id="ARBA00012513"/>
    </source>
</evidence>
<feature type="domain" description="PASTA" evidence="13">
    <location>
        <begin position="374"/>
        <end position="441"/>
    </location>
</feature>
<dbReference type="PROSITE" id="PS50011">
    <property type="entry name" value="PROTEIN_KINASE_DOM"/>
    <property type="match status" value="1"/>
</dbReference>
<dbReference type="Proteomes" id="UP001589854">
    <property type="component" value="Unassembled WGS sequence"/>
</dbReference>
<comment type="caution">
    <text evidence="14">The sequence shown here is derived from an EMBL/GenBank/DDBJ whole genome shotgun (WGS) entry which is preliminary data.</text>
</comment>
<keyword evidence="5 14" id="KW-0418">Kinase</keyword>
<dbReference type="InterPro" id="IPR005543">
    <property type="entry name" value="PASTA_dom"/>
</dbReference>
<dbReference type="CDD" id="cd14014">
    <property type="entry name" value="STKc_PknB_like"/>
    <property type="match status" value="1"/>
</dbReference>
<reference evidence="14 15" key="1">
    <citation type="submission" date="2024-09" db="EMBL/GenBank/DDBJ databases">
        <authorList>
            <person name="Sun Q."/>
            <person name="Mori K."/>
        </authorList>
    </citation>
    <scope>NUCLEOTIDE SEQUENCE [LARGE SCALE GENOMIC DNA]</scope>
    <source>
        <strain evidence="14 15">CCM 7228</strain>
    </source>
</reference>
<evidence type="ECO:0000256" key="3">
    <source>
        <dbReference type="ARBA" id="ARBA00022679"/>
    </source>
</evidence>
<dbReference type="PROSITE" id="PS51178">
    <property type="entry name" value="PASTA"/>
    <property type="match status" value="3"/>
</dbReference>
<dbReference type="SMART" id="SM00740">
    <property type="entry name" value="PASTA"/>
    <property type="match status" value="3"/>
</dbReference>
<dbReference type="Pfam" id="PF00069">
    <property type="entry name" value="Pkinase"/>
    <property type="match status" value="1"/>
</dbReference>
<gene>
    <name evidence="14" type="primary">pknB</name>
    <name evidence="14" type="ORF">ACFFIX_07260</name>
</gene>
<dbReference type="EC" id="2.7.11.1" evidence="1"/>
<comment type="catalytic activity">
    <reaction evidence="8">
        <text>L-seryl-[protein] + ATP = O-phospho-L-seryl-[protein] + ADP + H(+)</text>
        <dbReference type="Rhea" id="RHEA:17989"/>
        <dbReference type="Rhea" id="RHEA-COMP:9863"/>
        <dbReference type="Rhea" id="RHEA-COMP:11604"/>
        <dbReference type="ChEBI" id="CHEBI:15378"/>
        <dbReference type="ChEBI" id="CHEBI:29999"/>
        <dbReference type="ChEBI" id="CHEBI:30616"/>
        <dbReference type="ChEBI" id="CHEBI:83421"/>
        <dbReference type="ChEBI" id="CHEBI:456216"/>
        <dbReference type="EC" id="2.7.11.1"/>
    </reaction>
</comment>
<keyword evidence="15" id="KW-1185">Reference proteome</keyword>
<dbReference type="EMBL" id="JBHLVO010000004">
    <property type="protein sequence ID" value="MFC0271247.1"/>
    <property type="molecule type" value="Genomic_DNA"/>
</dbReference>
<dbReference type="Gene3D" id="2.60.40.2560">
    <property type="match status" value="1"/>
</dbReference>
<organism evidence="14 15">
    <name type="scientific">Metabacillus herbersteinensis</name>
    <dbReference type="NCBI Taxonomy" id="283816"/>
    <lineage>
        <taxon>Bacteria</taxon>
        <taxon>Bacillati</taxon>
        <taxon>Bacillota</taxon>
        <taxon>Bacilli</taxon>
        <taxon>Bacillales</taxon>
        <taxon>Bacillaceae</taxon>
        <taxon>Metabacillus</taxon>
    </lineage>
</organism>
<evidence type="ECO:0000256" key="6">
    <source>
        <dbReference type="ARBA" id="ARBA00022840"/>
    </source>
</evidence>
<dbReference type="InterPro" id="IPR000719">
    <property type="entry name" value="Prot_kinase_dom"/>
</dbReference>
<dbReference type="NCBIfam" id="NF033483">
    <property type="entry name" value="PknB_PASTA_kin"/>
    <property type="match status" value="1"/>
</dbReference>
<keyword evidence="3" id="KW-0808">Transferase</keyword>
<protein>
    <recommendedName>
        <fullName evidence="1">non-specific serine/threonine protein kinase</fullName>
        <ecNumber evidence="1">2.7.11.1</ecNumber>
    </recommendedName>
</protein>
<dbReference type="GO" id="GO:0016301">
    <property type="term" value="F:kinase activity"/>
    <property type="evidence" value="ECO:0007669"/>
    <property type="project" value="UniProtKB-KW"/>
</dbReference>
<evidence type="ECO:0000256" key="7">
    <source>
        <dbReference type="ARBA" id="ARBA00047899"/>
    </source>
</evidence>
<dbReference type="CDD" id="cd06577">
    <property type="entry name" value="PASTA_pknB"/>
    <property type="match status" value="3"/>
</dbReference>
<keyword evidence="11" id="KW-0472">Membrane</keyword>
<feature type="domain" description="Protein kinase" evidence="12">
    <location>
        <begin position="11"/>
        <end position="271"/>
    </location>
</feature>
<evidence type="ECO:0000256" key="10">
    <source>
        <dbReference type="SAM" id="MobiDB-lite"/>
    </source>
</evidence>
<evidence type="ECO:0000313" key="14">
    <source>
        <dbReference type="EMBL" id="MFC0271247.1"/>
    </source>
</evidence>
<dbReference type="PANTHER" id="PTHR43289:SF34">
    <property type="entry name" value="SERINE_THREONINE-PROTEIN KINASE YBDM-RELATED"/>
    <property type="match status" value="1"/>
</dbReference>
<evidence type="ECO:0000256" key="11">
    <source>
        <dbReference type="SAM" id="Phobius"/>
    </source>
</evidence>
<keyword evidence="2" id="KW-0723">Serine/threonine-protein kinase</keyword>
<evidence type="ECO:0000256" key="4">
    <source>
        <dbReference type="ARBA" id="ARBA00022741"/>
    </source>
</evidence>
<feature type="domain" description="PASTA" evidence="13">
    <location>
        <begin position="442"/>
        <end position="509"/>
    </location>
</feature>
<keyword evidence="4 9" id="KW-0547">Nucleotide-binding</keyword>
<feature type="region of interest" description="Disordered" evidence="10">
    <location>
        <begin position="304"/>
        <end position="340"/>
    </location>
</feature>
<evidence type="ECO:0000259" key="12">
    <source>
        <dbReference type="PROSITE" id="PS50011"/>
    </source>
</evidence>
<keyword evidence="11" id="KW-0812">Transmembrane</keyword>
<dbReference type="Gene3D" id="3.30.200.20">
    <property type="entry name" value="Phosphorylase Kinase, domain 1"/>
    <property type="match status" value="1"/>
</dbReference>
<accession>A0ABV6GC54</accession>
<evidence type="ECO:0000259" key="13">
    <source>
        <dbReference type="PROSITE" id="PS51178"/>
    </source>
</evidence>
<dbReference type="SUPFAM" id="SSF56112">
    <property type="entry name" value="Protein kinase-like (PK-like)"/>
    <property type="match status" value="1"/>
</dbReference>
<name>A0ABV6GC54_9BACI</name>
<dbReference type="Gene3D" id="1.10.510.10">
    <property type="entry name" value="Transferase(Phosphotransferase) domain 1"/>
    <property type="match status" value="1"/>
</dbReference>